<dbReference type="InterPro" id="IPR001296">
    <property type="entry name" value="Glyco_trans_1"/>
</dbReference>
<dbReference type="GO" id="GO:0016757">
    <property type="term" value="F:glycosyltransferase activity"/>
    <property type="evidence" value="ECO:0007669"/>
    <property type="project" value="UniProtKB-KW"/>
</dbReference>
<evidence type="ECO:0000313" key="4">
    <source>
        <dbReference type="Proteomes" id="UP001290462"/>
    </source>
</evidence>
<feature type="domain" description="Glycosyl transferase family 1" evidence="1">
    <location>
        <begin position="163"/>
        <end position="321"/>
    </location>
</feature>
<reference evidence="3" key="1">
    <citation type="submission" date="2023-08" db="EMBL/GenBank/DDBJ databases">
        <title>Genomic characterization of piscicolin 126 produced by Carnobacterium maltaromaticum CM22 strain isolated from salmon (Salmo salar).</title>
        <authorList>
            <person name="Gonzalez-Gragera E."/>
            <person name="Garcia-Lopez J.D."/>
            <person name="Teso-Perez C."/>
            <person name="Gimenez-Hernandez I."/>
            <person name="Peralta-Sanchez J.M."/>
            <person name="Valdivia E."/>
            <person name="Montalban-Lopez M."/>
            <person name="Martin-Platero A.M."/>
            <person name="Banos A."/>
            <person name="Martinez-Bueno M."/>
        </authorList>
    </citation>
    <scope>NUCLEOTIDE SEQUENCE</scope>
    <source>
        <strain evidence="3">CM22</strain>
    </source>
</reference>
<keyword evidence="3" id="KW-0808">Transferase</keyword>
<dbReference type="PANTHER" id="PTHR45947:SF3">
    <property type="entry name" value="SULFOQUINOVOSYL TRANSFERASE SQD2"/>
    <property type="match status" value="1"/>
</dbReference>
<dbReference type="Gene3D" id="3.40.50.2000">
    <property type="entry name" value="Glycogen Phosphorylase B"/>
    <property type="match status" value="2"/>
</dbReference>
<dbReference type="Pfam" id="PF00534">
    <property type="entry name" value="Glycos_transf_1"/>
    <property type="match status" value="1"/>
</dbReference>
<dbReference type="InterPro" id="IPR028098">
    <property type="entry name" value="Glyco_trans_4-like_N"/>
</dbReference>
<comment type="caution">
    <text evidence="3">The sequence shown here is derived from an EMBL/GenBank/DDBJ whole genome shotgun (WGS) entry which is preliminary data.</text>
</comment>
<gene>
    <name evidence="3" type="ORF">RAK27_02065</name>
</gene>
<dbReference type="InterPro" id="IPR050194">
    <property type="entry name" value="Glycosyltransferase_grp1"/>
</dbReference>
<feature type="domain" description="Glycosyltransferase subfamily 4-like N-terminal" evidence="2">
    <location>
        <begin position="45"/>
        <end position="160"/>
    </location>
</feature>
<proteinExistence type="predicted"/>
<dbReference type="EMBL" id="JAVBVO010000001">
    <property type="protein sequence ID" value="MDZ5757442.1"/>
    <property type="molecule type" value="Genomic_DNA"/>
</dbReference>
<accession>A0AAW9K1Z4</accession>
<dbReference type="PANTHER" id="PTHR45947">
    <property type="entry name" value="SULFOQUINOVOSYL TRANSFERASE SQD2"/>
    <property type="match status" value="1"/>
</dbReference>
<organism evidence="3 4">
    <name type="scientific">Carnobacterium maltaromaticum</name>
    <name type="common">Carnobacterium piscicola</name>
    <dbReference type="NCBI Taxonomy" id="2751"/>
    <lineage>
        <taxon>Bacteria</taxon>
        <taxon>Bacillati</taxon>
        <taxon>Bacillota</taxon>
        <taxon>Bacilli</taxon>
        <taxon>Lactobacillales</taxon>
        <taxon>Carnobacteriaceae</taxon>
        <taxon>Carnobacterium</taxon>
    </lineage>
</organism>
<dbReference type="Proteomes" id="UP001290462">
    <property type="component" value="Unassembled WGS sequence"/>
</dbReference>
<dbReference type="RefSeq" id="WP_322808373.1">
    <property type="nucleotide sequence ID" value="NZ_JAVBVO010000001.1"/>
</dbReference>
<dbReference type="Pfam" id="PF13439">
    <property type="entry name" value="Glyco_transf_4"/>
    <property type="match status" value="1"/>
</dbReference>
<sequence>MNIMMVGPSSDAKGGIATVINNFKYYFNHSYITIFYYTSWKEGNLFQKMLHSLLVILKFPFRVKQNKIDIVHIHMAQDGSFYRKSMLFIIARIMKVQTILHVHASQFDEFYQKQSSLKKRYTKWVFESADSVVVLSETWKSFYESIAEANFIVIENAVNVPEENQYRSESKSIVSFGRLGKRKGTFDILKVAKEIEARHPEYKFVLYGDGDIQEVKQEITKNQLTNVEIGGWISGSEKEKILNECRLHLLPSYQEGMPMAILETMAHGIPNISSTVGGIPKVIESGINGILIESGNIAELEKAILLLLEDNVVNSQISAASYQTIQKHFSIKNYHKKWSDLYKNTVN</sequence>
<dbReference type="EC" id="2.4.-.-" evidence="3"/>
<evidence type="ECO:0000259" key="2">
    <source>
        <dbReference type="Pfam" id="PF13439"/>
    </source>
</evidence>
<dbReference type="CDD" id="cd03801">
    <property type="entry name" value="GT4_PimA-like"/>
    <property type="match status" value="1"/>
</dbReference>
<keyword evidence="3" id="KW-0328">Glycosyltransferase</keyword>
<evidence type="ECO:0000313" key="3">
    <source>
        <dbReference type="EMBL" id="MDZ5757442.1"/>
    </source>
</evidence>
<name>A0AAW9K1Z4_CARML</name>
<dbReference type="SUPFAM" id="SSF53756">
    <property type="entry name" value="UDP-Glycosyltransferase/glycogen phosphorylase"/>
    <property type="match status" value="1"/>
</dbReference>
<protein>
    <submittedName>
        <fullName evidence="3">Glycosyltransferase family 4 protein</fullName>
        <ecNumber evidence="3">2.4.-.-</ecNumber>
    </submittedName>
</protein>
<evidence type="ECO:0000259" key="1">
    <source>
        <dbReference type="Pfam" id="PF00534"/>
    </source>
</evidence>
<dbReference type="AlphaFoldDB" id="A0AAW9K1Z4"/>